<reference evidence="1 2" key="1">
    <citation type="submission" date="2020-04" db="EMBL/GenBank/DDBJ databases">
        <authorList>
            <person name="Basu S."/>
            <person name="Maruthanayagam V."/>
            <person name="Chakraborty S."/>
            <person name="Pramanik A."/>
            <person name="Mukherjee J."/>
            <person name="Brink B."/>
        </authorList>
    </citation>
    <scope>NUCLEOTIDE SEQUENCE [LARGE SCALE GENOMIC DNA]</scope>
    <source>
        <strain evidence="1 2">AP17</strain>
    </source>
</reference>
<sequence length="66" mass="7727">MQHLGNRRQETMEELFGEIFLSGQLTRSDRLRLREALLADTIAEDHQDIINRVLHSTKRGRLQLKA</sequence>
<protein>
    <submittedName>
        <fullName evidence="1">Uncharacterized protein</fullName>
    </submittedName>
</protein>
<dbReference type="Proteomes" id="UP000500857">
    <property type="component" value="Chromosome"/>
</dbReference>
<evidence type="ECO:0000313" key="1">
    <source>
        <dbReference type="EMBL" id="QIZ73344.1"/>
    </source>
</evidence>
<name>A0A6H1U3D0_9CYAN</name>
<gene>
    <name evidence="1" type="ORF">HCG48_24340</name>
</gene>
<keyword evidence="2" id="KW-1185">Reference proteome</keyword>
<dbReference type="RefSeq" id="WP_168571490.1">
    <property type="nucleotide sequence ID" value="NZ_CP051167.1"/>
</dbReference>
<dbReference type="KEGG" id="oxy:HCG48_24340"/>
<evidence type="ECO:0000313" key="2">
    <source>
        <dbReference type="Proteomes" id="UP000500857"/>
    </source>
</evidence>
<proteinExistence type="predicted"/>
<dbReference type="AlphaFoldDB" id="A0A6H1U3D0"/>
<dbReference type="EMBL" id="CP051167">
    <property type="protein sequence ID" value="QIZ73344.1"/>
    <property type="molecule type" value="Genomic_DNA"/>
</dbReference>
<organism evidence="1 2">
    <name type="scientific">Oxynema aestuarii AP17</name>
    <dbReference type="NCBI Taxonomy" id="2064643"/>
    <lineage>
        <taxon>Bacteria</taxon>
        <taxon>Bacillati</taxon>
        <taxon>Cyanobacteriota</taxon>
        <taxon>Cyanophyceae</taxon>
        <taxon>Oscillatoriophycideae</taxon>
        <taxon>Oscillatoriales</taxon>
        <taxon>Oscillatoriaceae</taxon>
        <taxon>Oxynema</taxon>
        <taxon>Oxynema aestuarii</taxon>
    </lineage>
</organism>
<accession>A0A6H1U3D0</accession>